<dbReference type="SUPFAM" id="SSF56112">
    <property type="entry name" value="Protein kinase-like (PK-like)"/>
    <property type="match status" value="1"/>
</dbReference>
<dbReference type="GO" id="GO:0016740">
    <property type="term" value="F:transferase activity"/>
    <property type="evidence" value="ECO:0007669"/>
    <property type="project" value="UniProtKB-KW"/>
</dbReference>
<comment type="caution">
    <text evidence="1">The sequence shown here is derived from an EMBL/GenBank/DDBJ whole genome shotgun (WGS) entry which is preliminary data.</text>
</comment>
<keyword evidence="1" id="KW-0808">Transferase</keyword>
<gene>
    <name evidence="1" type="ORF">LDC_1010</name>
</gene>
<dbReference type="Pfam" id="PF01633">
    <property type="entry name" value="Choline_kinase"/>
    <property type="match status" value="1"/>
</dbReference>
<proteinExistence type="predicted"/>
<protein>
    <submittedName>
        <fullName evidence="1">Protein containing Aminoglycoside phosphotransferase domain</fullName>
    </submittedName>
</protein>
<dbReference type="EMBL" id="ADZX01000375">
    <property type="protein sequence ID" value="EFK96961.1"/>
    <property type="molecule type" value="Genomic_DNA"/>
</dbReference>
<dbReference type="Gene3D" id="1.10.510.10">
    <property type="entry name" value="Transferase(Phosphotransferase) domain 1"/>
    <property type="match status" value="1"/>
</dbReference>
<dbReference type="InterPro" id="IPR011009">
    <property type="entry name" value="Kinase-like_dom_sf"/>
</dbReference>
<name>D9PHL0_9ZZZZ</name>
<dbReference type="AlphaFoldDB" id="D9PHL0"/>
<organism evidence="1">
    <name type="scientific">sediment metagenome</name>
    <dbReference type="NCBI Taxonomy" id="749907"/>
    <lineage>
        <taxon>unclassified sequences</taxon>
        <taxon>metagenomes</taxon>
        <taxon>ecological metagenomes</taxon>
    </lineage>
</organism>
<accession>D9PHL0</accession>
<evidence type="ECO:0000313" key="1">
    <source>
        <dbReference type="EMBL" id="EFK96961.1"/>
    </source>
</evidence>
<reference evidence="1" key="2">
    <citation type="journal article" date="2011" name="Microb. Ecol.">
        <title>Taxonomic and Functional Metagenomic Profiling of the Microbial Community in the Anoxic Sediment of a Sub-saline Shallow Lake (Laguna de Carrizo, Central Spain).</title>
        <authorList>
            <person name="Ferrer M."/>
            <person name="Guazzaroni M.E."/>
            <person name="Richter M."/>
            <person name="Garcia-Salamanca A."/>
            <person name="Yarza P."/>
            <person name="Suarez-Suarez A."/>
            <person name="Solano J."/>
            <person name="Alcaide M."/>
            <person name="van Dillewijn P."/>
            <person name="Molina-Henares M.A."/>
            <person name="Lopez-Cortes N."/>
            <person name="Al-Ramahi Y."/>
            <person name="Guerrero C."/>
            <person name="Acosta A."/>
            <person name="de Eugenio L.I."/>
            <person name="Martinez V."/>
            <person name="Marques S."/>
            <person name="Rojo F."/>
            <person name="Santero E."/>
            <person name="Genilloud O."/>
            <person name="Perez-Perez J."/>
            <person name="Rossello-Mora R."/>
            <person name="Ramos J.L."/>
        </authorList>
    </citation>
    <scope>NUCLEOTIDE SEQUENCE</scope>
</reference>
<reference evidence="1" key="1">
    <citation type="submission" date="2010-07" db="EMBL/GenBank/DDBJ databases">
        <authorList>
            <consortium name="CONSOLIDER consortium CSD2007-00005"/>
            <person name="Guazzaroni M.-E."/>
            <person name="Richter M."/>
            <person name="Garcia-Salamanca A."/>
            <person name="Yarza P."/>
            <person name="Ferrer M."/>
        </authorList>
    </citation>
    <scope>NUCLEOTIDE SEQUENCE</scope>
</reference>
<sequence length="281" mass="32353">MNKTNVIEINKDILLKTFVNEKGLNNELSGLTYLSGVKTNIPVILGVGKNKIVSSYIDNTVTSYEAIQKKLVSKNDVNSFVLNYLKSLKDTNNQKVWESFINSTCKNFFANTSIFKKYLGSELYRLTAGNIRYLRNNPNSKNEPFRSKDRGLFFSLQKKSIHLQPESIEFSAAENKIIFLHGDLHLGNILYDTRLKEFWLIDFEHSKFGPVEYEFANSKFWNDEKSLDIEYFSNNIPGFKIFALNSYLYLYLADQLNIASENKDIAKIKQLSYKAASHNTV</sequence>